<evidence type="ECO:0000256" key="36">
    <source>
        <dbReference type="ARBA" id="ARBA00047400"/>
    </source>
</evidence>
<comment type="catalytic activity">
    <reaction evidence="51">
        <text>a 2,3-saturated acyl-[ACP] + NADP(+) = a (2E)-enoyl-[ACP] + NADPH + H(+)</text>
        <dbReference type="Rhea" id="RHEA:22564"/>
        <dbReference type="Rhea" id="RHEA-COMP:9925"/>
        <dbReference type="Rhea" id="RHEA-COMP:9926"/>
        <dbReference type="ChEBI" id="CHEBI:15378"/>
        <dbReference type="ChEBI" id="CHEBI:57783"/>
        <dbReference type="ChEBI" id="CHEBI:58349"/>
        <dbReference type="ChEBI" id="CHEBI:78784"/>
        <dbReference type="ChEBI" id="CHEBI:78785"/>
        <dbReference type="EC" id="1.3.1.39"/>
    </reaction>
    <physiologicalReaction direction="right-to-left" evidence="51">
        <dbReference type="Rhea" id="RHEA:22566"/>
    </physiologicalReaction>
</comment>
<comment type="catalytic activity">
    <reaction evidence="59">
        <text>3-oxohexadecanoyl-[ACP] + NADPH + H(+) = (3R)-hydroxyhexadecanoyl-[ACP] + NADP(+)</text>
        <dbReference type="Rhea" id="RHEA:41904"/>
        <dbReference type="Rhea" id="RHEA-COMP:9649"/>
        <dbReference type="Rhea" id="RHEA-COMP:9650"/>
        <dbReference type="ChEBI" id="CHEBI:15378"/>
        <dbReference type="ChEBI" id="CHEBI:57783"/>
        <dbReference type="ChEBI" id="CHEBI:58349"/>
        <dbReference type="ChEBI" id="CHEBI:78478"/>
        <dbReference type="ChEBI" id="CHEBI:78480"/>
    </reaction>
    <physiologicalReaction direction="left-to-right" evidence="59">
        <dbReference type="Rhea" id="RHEA:41905"/>
    </physiologicalReaction>
</comment>
<dbReference type="Pfam" id="PF21089">
    <property type="entry name" value="PKS_DH_N"/>
    <property type="match status" value="1"/>
</dbReference>
<evidence type="ECO:0000256" key="34">
    <source>
        <dbReference type="ARBA" id="ARBA00047300"/>
    </source>
</evidence>
<dbReference type="Gene3D" id="1.10.1470.20">
    <property type="entry name" value="Fatty acid synthase, domain 2"/>
    <property type="match status" value="1"/>
</dbReference>
<keyword evidence="19" id="KW-0520">NAD</keyword>
<evidence type="ECO:0000256" key="2">
    <source>
        <dbReference type="ARBA" id="ARBA00012004"/>
    </source>
</evidence>
<dbReference type="InterPro" id="IPR036291">
    <property type="entry name" value="NAD(P)-bd_dom_sf"/>
</dbReference>
<proteinExistence type="predicted"/>
<evidence type="ECO:0000256" key="47">
    <source>
        <dbReference type="ARBA" id="ARBA00048289"/>
    </source>
</evidence>
<evidence type="ECO:0000256" key="15">
    <source>
        <dbReference type="ARBA" id="ARBA00022857"/>
    </source>
</evidence>
<comment type="catalytic activity">
    <reaction evidence="43">
        <text>3-oxobutanoyl-[ACP] + NADPH + H(+) = (3R)-hydroxybutanoyl-[ACP] + NADP(+)</text>
        <dbReference type="Rhea" id="RHEA:41804"/>
        <dbReference type="Rhea" id="RHEA-COMP:9625"/>
        <dbReference type="Rhea" id="RHEA-COMP:9626"/>
        <dbReference type="ChEBI" id="CHEBI:15378"/>
        <dbReference type="ChEBI" id="CHEBI:57783"/>
        <dbReference type="ChEBI" id="CHEBI:58349"/>
        <dbReference type="ChEBI" id="CHEBI:78450"/>
        <dbReference type="ChEBI" id="CHEBI:78451"/>
    </reaction>
    <physiologicalReaction direction="left-to-right" evidence="43">
        <dbReference type="Rhea" id="RHEA:41805"/>
    </physiologicalReaction>
</comment>
<dbReference type="Gene3D" id="3.30.70.3290">
    <property type="match status" value="1"/>
</dbReference>
<dbReference type="SUPFAM" id="SSF52151">
    <property type="entry name" value="FabD/lysophospholipase-like"/>
    <property type="match status" value="1"/>
</dbReference>
<dbReference type="Pfam" id="PF08659">
    <property type="entry name" value="KR"/>
    <property type="match status" value="1"/>
</dbReference>
<dbReference type="GO" id="GO:0006633">
    <property type="term" value="P:fatty acid biosynthetic process"/>
    <property type="evidence" value="ECO:0007669"/>
    <property type="project" value="UniProtKB-KW"/>
</dbReference>
<evidence type="ECO:0000256" key="11">
    <source>
        <dbReference type="ARBA" id="ARBA00022679"/>
    </source>
</evidence>
<feature type="domain" description="Ketosynthase family 3 (KS3)" evidence="65">
    <location>
        <begin position="38"/>
        <end position="440"/>
    </location>
</feature>
<comment type="catalytic activity">
    <reaction evidence="63">
        <text>octanoyl-[ACP] + malonyl-[ACP] + H(+) = 3-oxodecanoyl-[ACP] + holo-[ACP] + CO2</text>
        <dbReference type="Rhea" id="RHEA:41852"/>
        <dbReference type="Rhea" id="RHEA-COMP:9623"/>
        <dbReference type="Rhea" id="RHEA-COMP:9636"/>
        <dbReference type="Rhea" id="RHEA-COMP:9637"/>
        <dbReference type="Rhea" id="RHEA-COMP:9685"/>
        <dbReference type="ChEBI" id="CHEBI:15378"/>
        <dbReference type="ChEBI" id="CHEBI:16526"/>
        <dbReference type="ChEBI" id="CHEBI:64479"/>
        <dbReference type="ChEBI" id="CHEBI:78449"/>
        <dbReference type="ChEBI" id="CHEBI:78463"/>
        <dbReference type="ChEBI" id="CHEBI:78464"/>
    </reaction>
    <physiologicalReaction direction="left-to-right" evidence="63">
        <dbReference type="Rhea" id="RHEA:41853"/>
    </physiologicalReaction>
</comment>
<dbReference type="InterPro" id="IPR011032">
    <property type="entry name" value="GroES-like_sf"/>
</dbReference>
<comment type="catalytic activity">
    <reaction evidence="62">
        <text>(2E)-decenoyl-[ACP] + NADPH + H(+) = decanoyl-[ACP] + NADP(+)</text>
        <dbReference type="Rhea" id="RHEA:41864"/>
        <dbReference type="Rhea" id="RHEA-COMP:9639"/>
        <dbReference type="Rhea" id="RHEA-COMP:9640"/>
        <dbReference type="ChEBI" id="CHEBI:15378"/>
        <dbReference type="ChEBI" id="CHEBI:57783"/>
        <dbReference type="ChEBI" id="CHEBI:58349"/>
        <dbReference type="ChEBI" id="CHEBI:78467"/>
        <dbReference type="ChEBI" id="CHEBI:78468"/>
    </reaction>
    <physiologicalReaction direction="left-to-right" evidence="62">
        <dbReference type="Rhea" id="RHEA:41865"/>
    </physiologicalReaction>
</comment>
<dbReference type="SUPFAM" id="SSF53901">
    <property type="entry name" value="Thiolase-like"/>
    <property type="match status" value="1"/>
</dbReference>
<feature type="active site" description="Proton donor; for dehydratase activity" evidence="64">
    <location>
        <position position="1056"/>
    </location>
</feature>
<dbReference type="InterPro" id="IPR020841">
    <property type="entry name" value="PKS_Beta-ketoAc_synthase_dom"/>
</dbReference>
<dbReference type="Proteomes" id="UP001497382">
    <property type="component" value="Unassembled WGS sequence"/>
</dbReference>
<evidence type="ECO:0000256" key="63">
    <source>
        <dbReference type="ARBA" id="ARBA00049533"/>
    </source>
</evidence>
<evidence type="ECO:0000256" key="41">
    <source>
        <dbReference type="ARBA" id="ARBA00047810"/>
    </source>
</evidence>
<evidence type="ECO:0000256" key="12">
    <source>
        <dbReference type="ARBA" id="ARBA00022799"/>
    </source>
</evidence>
<comment type="catalytic activity">
    <reaction evidence="41">
        <text>(2E)-hexadecenoyl-[ACP] + NADPH + H(+) = hexadecanoyl-[ACP] + NADP(+)</text>
        <dbReference type="Rhea" id="RHEA:41912"/>
        <dbReference type="Rhea" id="RHEA-COMP:9651"/>
        <dbReference type="Rhea" id="RHEA-COMP:9652"/>
        <dbReference type="ChEBI" id="CHEBI:15378"/>
        <dbReference type="ChEBI" id="CHEBI:57783"/>
        <dbReference type="ChEBI" id="CHEBI:58349"/>
        <dbReference type="ChEBI" id="CHEBI:78481"/>
        <dbReference type="ChEBI" id="CHEBI:78483"/>
    </reaction>
    <physiologicalReaction direction="left-to-right" evidence="41">
        <dbReference type="Rhea" id="RHEA:41913"/>
    </physiologicalReaction>
</comment>
<dbReference type="Gene3D" id="3.90.180.10">
    <property type="entry name" value="Medium-chain alcohol dehydrogenases, catalytic domain"/>
    <property type="match status" value="1"/>
</dbReference>
<keyword evidence="14" id="KW-0276">Fatty acid metabolism</keyword>
<evidence type="ECO:0000256" key="17">
    <source>
        <dbReference type="ARBA" id="ARBA00022990"/>
    </source>
</evidence>
<keyword evidence="12" id="KW-0702">S-nitrosylation</keyword>
<comment type="catalytic activity">
    <reaction evidence="45">
        <text>hexadecanoyl-[ACP] + malonyl-[ACP] + H(+) = 3-oxooctadecanoyl-[ACP] + holo-[ACP] + CO2</text>
        <dbReference type="Rhea" id="RHEA:41916"/>
        <dbReference type="Rhea" id="RHEA-COMP:9623"/>
        <dbReference type="Rhea" id="RHEA-COMP:9652"/>
        <dbReference type="Rhea" id="RHEA-COMP:9653"/>
        <dbReference type="Rhea" id="RHEA-COMP:9685"/>
        <dbReference type="ChEBI" id="CHEBI:15378"/>
        <dbReference type="ChEBI" id="CHEBI:16526"/>
        <dbReference type="ChEBI" id="CHEBI:64479"/>
        <dbReference type="ChEBI" id="CHEBI:78449"/>
        <dbReference type="ChEBI" id="CHEBI:78483"/>
        <dbReference type="ChEBI" id="CHEBI:78487"/>
    </reaction>
    <physiologicalReaction direction="left-to-right" evidence="45">
        <dbReference type="Rhea" id="RHEA:41917"/>
    </physiologicalReaction>
</comment>
<comment type="catalytic activity">
    <reaction evidence="31">
        <text>(3R)-hydroxybutanoyl-[ACP] = (2E)-butenoyl-[ACP] + H2O</text>
        <dbReference type="Rhea" id="RHEA:41808"/>
        <dbReference type="Rhea" id="RHEA-COMP:9626"/>
        <dbReference type="Rhea" id="RHEA-COMP:9627"/>
        <dbReference type="ChEBI" id="CHEBI:15377"/>
        <dbReference type="ChEBI" id="CHEBI:78451"/>
        <dbReference type="ChEBI" id="CHEBI:78453"/>
    </reaction>
    <physiologicalReaction direction="left-to-right" evidence="31">
        <dbReference type="Rhea" id="RHEA:41809"/>
    </physiologicalReaction>
</comment>
<evidence type="ECO:0000256" key="43">
    <source>
        <dbReference type="ARBA" id="ARBA00047953"/>
    </source>
</evidence>
<feature type="domain" description="PKS/mFAS DH" evidence="66">
    <location>
        <begin position="876"/>
        <end position="1135"/>
    </location>
</feature>
<evidence type="ECO:0000256" key="48">
    <source>
        <dbReference type="ARBA" id="ARBA00048420"/>
    </source>
</evidence>
<dbReference type="SUPFAM" id="SSF53474">
    <property type="entry name" value="alpha/beta-Hydrolases"/>
    <property type="match status" value="1"/>
</dbReference>
<dbReference type="GO" id="GO:0019171">
    <property type="term" value="F:(3R)-hydroxyacyl-[acyl-carrier-protein] dehydratase activity"/>
    <property type="evidence" value="ECO:0007669"/>
    <property type="project" value="UniProtKB-EC"/>
</dbReference>
<evidence type="ECO:0000256" key="21">
    <source>
        <dbReference type="ARBA" id="ARBA00023160"/>
    </source>
</evidence>
<evidence type="ECO:0000256" key="13">
    <source>
        <dbReference type="ARBA" id="ARBA00022801"/>
    </source>
</evidence>
<keyword evidence="11" id="KW-0808">Transferase</keyword>
<evidence type="ECO:0000256" key="1">
    <source>
        <dbReference type="ARBA" id="ARBA00005189"/>
    </source>
</evidence>
<evidence type="ECO:0000256" key="45">
    <source>
        <dbReference type="ARBA" id="ARBA00048051"/>
    </source>
</evidence>
<comment type="catalytic activity">
    <reaction evidence="50">
        <text>3-oxohexanoyl-[ACP] + NADPH + H(+) = (3R)-hydroxyhexanoyl-[ACP] + NADP(+)</text>
        <dbReference type="Rhea" id="RHEA:41824"/>
        <dbReference type="Rhea" id="RHEA-COMP:9629"/>
        <dbReference type="Rhea" id="RHEA-COMP:9630"/>
        <dbReference type="ChEBI" id="CHEBI:15378"/>
        <dbReference type="ChEBI" id="CHEBI:57783"/>
        <dbReference type="ChEBI" id="CHEBI:58349"/>
        <dbReference type="ChEBI" id="CHEBI:78456"/>
        <dbReference type="ChEBI" id="CHEBI:78457"/>
    </reaction>
    <physiologicalReaction direction="left-to-right" evidence="50">
        <dbReference type="Rhea" id="RHEA:41825"/>
    </physiologicalReaction>
</comment>
<dbReference type="GO" id="GO:0004316">
    <property type="term" value="F:3-oxoacyl-[acyl-carrier-protein] reductase (NADPH) activity"/>
    <property type="evidence" value="ECO:0007669"/>
    <property type="project" value="UniProtKB-EC"/>
</dbReference>
<dbReference type="SMART" id="SM00829">
    <property type="entry name" value="PKS_ER"/>
    <property type="match status" value="1"/>
</dbReference>
<dbReference type="Gene3D" id="3.40.366.10">
    <property type="entry name" value="Malonyl-Coenzyme A Acyl Carrier Protein, domain 2"/>
    <property type="match status" value="1"/>
</dbReference>
<dbReference type="SUPFAM" id="SSF51735">
    <property type="entry name" value="NAD(P)-binding Rossmann-fold domains"/>
    <property type="match status" value="2"/>
</dbReference>
<evidence type="ECO:0000256" key="22">
    <source>
        <dbReference type="ARBA" id="ARBA00023268"/>
    </source>
</evidence>
<evidence type="ECO:0000256" key="4">
    <source>
        <dbReference type="ARBA" id="ARBA00012873"/>
    </source>
</evidence>
<dbReference type="Gene3D" id="3.40.50.150">
    <property type="entry name" value="Vaccinia Virus protein VP39"/>
    <property type="match status" value="1"/>
</dbReference>
<dbReference type="InterPro" id="IPR049552">
    <property type="entry name" value="PKS_DH_N"/>
</dbReference>
<comment type="catalytic activity">
    <reaction evidence="40">
        <text>dodecanoyl-[ACP] + malonyl-[ACP] + H(+) = 3-oxotetradecanoyl-[ACP] + holo-[ACP] + CO2</text>
        <dbReference type="Rhea" id="RHEA:41884"/>
        <dbReference type="Rhea" id="RHEA-COMP:9623"/>
        <dbReference type="Rhea" id="RHEA-COMP:9644"/>
        <dbReference type="Rhea" id="RHEA-COMP:9645"/>
        <dbReference type="Rhea" id="RHEA-COMP:9685"/>
        <dbReference type="ChEBI" id="CHEBI:15378"/>
        <dbReference type="ChEBI" id="CHEBI:16526"/>
        <dbReference type="ChEBI" id="CHEBI:64479"/>
        <dbReference type="ChEBI" id="CHEBI:65264"/>
        <dbReference type="ChEBI" id="CHEBI:78449"/>
        <dbReference type="ChEBI" id="CHEBI:78473"/>
    </reaction>
    <physiologicalReaction direction="left-to-right" evidence="40">
        <dbReference type="Rhea" id="RHEA:41885"/>
    </physiologicalReaction>
</comment>
<dbReference type="Pfam" id="PF13602">
    <property type="entry name" value="ADH_zinc_N_2"/>
    <property type="match status" value="1"/>
</dbReference>
<comment type="catalytic activity">
    <reaction evidence="44">
        <text>acetyl-[ACP] + malonyl-[ACP] + H(+) = 3-oxobutanoyl-[ACP] + holo-[ACP] + CO2</text>
        <dbReference type="Rhea" id="RHEA:41800"/>
        <dbReference type="Rhea" id="RHEA-COMP:9621"/>
        <dbReference type="Rhea" id="RHEA-COMP:9623"/>
        <dbReference type="Rhea" id="RHEA-COMP:9625"/>
        <dbReference type="Rhea" id="RHEA-COMP:9685"/>
        <dbReference type="ChEBI" id="CHEBI:15378"/>
        <dbReference type="ChEBI" id="CHEBI:16526"/>
        <dbReference type="ChEBI" id="CHEBI:64479"/>
        <dbReference type="ChEBI" id="CHEBI:78446"/>
        <dbReference type="ChEBI" id="CHEBI:78449"/>
        <dbReference type="ChEBI" id="CHEBI:78450"/>
    </reaction>
    <physiologicalReaction direction="left-to-right" evidence="44">
        <dbReference type="Rhea" id="RHEA:41801"/>
    </physiologicalReaction>
</comment>
<comment type="catalytic activity">
    <reaction evidence="58">
        <text>3-oxododecanoyl-[ACP] + NADPH + H(+) = (3R)-hydroxydodecanoyl-[ACP] + NADP(+)</text>
        <dbReference type="Rhea" id="RHEA:41872"/>
        <dbReference type="Rhea" id="RHEA-COMP:9641"/>
        <dbReference type="Rhea" id="RHEA-COMP:9642"/>
        <dbReference type="ChEBI" id="CHEBI:15378"/>
        <dbReference type="ChEBI" id="CHEBI:57783"/>
        <dbReference type="ChEBI" id="CHEBI:58349"/>
        <dbReference type="ChEBI" id="CHEBI:78469"/>
        <dbReference type="ChEBI" id="CHEBI:78470"/>
    </reaction>
    <physiologicalReaction direction="left-to-right" evidence="58">
        <dbReference type="Rhea" id="RHEA:41873"/>
    </physiologicalReaction>
</comment>
<dbReference type="SUPFAM" id="SSF55048">
    <property type="entry name" value="Probable ACP-binding domain of malonyl-CoA ACP transacylase"/>
    <property type="match status" value="1"/>
</dbReference>
<evidence type="ECO:0000256" key="40">
    <source>
        <dbReference type="ARBA" id="ARBA00047578"/>
    </source>
</evidence>
<evidence type="ECO:0000256" key="27">
    <source>
        <dbReference type="ARBA" id="ARBA00023394"/>
    </source>
</evidence>
<evidence type="ECO:0000256" key="10">
    <source>
        <dbReference type="ARBA" id="ARBA00022553"/>
    </source>
</evidence>
<evidence type="ECO:0000256" key="50">
    <source>
        <dbReference type="ARBA" id="ARBA00048571"/>
    </source>
</evidence>
<dbReference type="Gene3D" id="3.40.50.1820">
    <property type="entry name" value="alpha/beta hydrolase"/>
    <property type="match status" value="1"/>
</dbReference>
<evidence type="ECO:0000256" key="60">
    <source>
        <dbReference type="ARBA" id="ARBA00049422"/>
    </source>
</evidence>
<evidence type="ECO:0000256" key="58">
    <source>
        <dbReference type="ARBA" id="ARBA00049263"/>
    </source>
</evidence>
<comment type="catalytic activity">
    <reaction evidence="30">
        <text>(3R)-hydroxyhexadecanoyl-[ACP] = (2E)-hexadecenoyl-[ACP] + H2O</text>
        <dbReference type="Rhea" id="RHEA:41908"/>
        <dbReference type="Rhea" id="RHEA-COMP:9650"/>
        <dbReference type="Rhea" id="RHEA-COMP:9651"/>
        <dbReference type="ChEBI" id="CHEBI:15377"/>
        <dbReference type="ChEBI" id="CHEBI:78480"/>
        <dbReference type="ChEBI" id="CHEBI:78481"/>
    </reaction>
    <physiologicalReaction direction="left-to-right" evidence="30">
        <dbReference type="Rhea" id="RHEA:41909"/>
    </physiologicalReaction>
</comment>
<evidence type="ECO:0000256" key="26">
    <source>
        <dbReference type="ARBA" id="ARBA00023388"/>
    </source>
</evidence>
<dbReference type="Pfam" id="PF00975">
    <property type="entry name" value="Thioesterase"/>
    <property type="match status" value="1"/>
</dbReference>
<dbReference type="SMART" id="SM00827">
    <property type="entry name" value="PKS_AT"/>
    <property type="match status" value="1"/>
</dbReference>
<evidence type="ECO:0000256" key="37">
    <source>
        <dbReference type="ARBA" id="ARBA00047440"/>
    </source>
</evidence>
<dbReference type="GO" id="GO:0004313">
    <property type="term" value="F:[acyl-carrier-protein] S-acetyltransferase activity"/>
    <property type="evidence" value="ECO:0007669"/>
    <property type="project" value="UniProtKB-EC"/>
</dbReference>
<dbReference type="Gene3D" id="3.40.47.10">
    <property type="match status" value="1"/>
</dbReference>
<dbReference type="GO" id="GO:0016297">
    <property type="term" value="F:fatty acyl-[ACP] hydrolase activity"/>
    <property type="evidence" value="ECO:0007669"/>
    <property type="project" value="UniProtKB-EC"/>
</dbReference>
<evidence type="ECO:0000256" key="53">
    <source>
        <dbReference type="ARBA" id="ARBA00048704"/>
    </source>
</evidence>
<evidence type="ECO:0000256" key="56">
    <source>
        <dbReference type="ARBA" id="ARBA00049109"/>
    </source>
</evidence>
<evidence type="ECO:0000256" key="44">
    <source>
        <dbReference type="ARBA" id="ARBA00047961"/>
    </source>
</evidence>
<dbReference type="InterPro" id="IPR049900">
    <property type="entry name" value="PKS_mFAS_DH"/>
</dbReference>
<evidence type="ECO:0000256" key="35">
    <source>
        <dbReference type="ARBA" id="ARBA00047394"/>
    </source>
</evidence>
<dbReference type="InterPro" id="IPR014031">
    <property type="entry name" value="Ketoacyl_synth_C"/>
</dbReference>
<accession>A0AAV2B2I0</accession>
<dbReference type="InterPro" id="IPR042104">
    <property type="entry name" value="PKS_dehydratase_sf"/>
</dbReference>
<dbReference type="CDD" id="cd05195">
    <property type="entry name" value="enoyl_red"/>
    <property type="match status" value="1"/>
</dbReference>
<comment type="catalytic activity">
    <reaction evidence="52">
        <text>holo-[ACP] + acetyl-CoA = acetyl-[ACP] + CoA</text>
        <dbReference type="Rhea" id="RHEA:41788"/>
        <dbReference type="Rhea" id="RHEA-COMP:9621"/>
        <dbReference type="Rhea" id="RHEA-COMP:9685"/>
        <dbReference type="ChEBI" id="CHEBI:57287"/>
        <dbReference type="ChEBI" id="CHEBI:57288"/>
        <dbReference type="ChEBI" id="CHEBI:64479"/>
        <dbReference type="ChEBI" id="CHEBI:78446"/>
        <dbReference type="EC" id="2.3.1.38"/>
    </reaction>
    <physiologicalReaction direction="left-to-right" evidence="52">
        <dbReference type="Rhea" id="RHEA:41789"/>
    </physiologicalReaction>
</comment>
<sequence>MDNLFYDFLKSSISLENAYEKMDPASDPHEYCTGGLLPDDIVISGVSGRFPECLNVGELEKALFSKKNLLIFSPERFEKGMANLPYDSSGLIKDLDKFDSGFFQTTTFYTNSIDPASRKLLEVTYEAIADAAIDPSDLAGEHIGVFNGTVVEDSVSVSLHSDGIADINMGRSFNASRTSHTLNFTGPSISLDTACSSSAVALWLAVNNIKSGIVKAAVVTGSQINLHPGTTAGYIRYGICSTTGNSRPFDGNSDGMMRSEAITALFLQKAQSARRVYATIPAIRFYSGGHNPEGITVPSVATEERIMSDVLKDARITLDEIEYVETHGTGTSVGDPVEIKALSEVFTGNRGKPLLIGTIKSNIGHTEASAGLCGVIKAILTFENEKIPPNIKYEIPNPNCPALLDGRIVVVTEPTAFKGSYIPITSIGMGGAIVETLLKKNPITYHEKEKDGKLCRLVLFPATTDKAISFLFDYIQNTPKLSDGFFTLLSKLSFTDPSLKPFRGYALYSDGDQPIKNIKQVFSNKRQIWFVMTGMGCQWPGMGLQLMQISEFSRSIKRSAETLRPYGIDLLKILKEGKTHPQRERNITASFVGICAIQVALIDVLKQLDIKPDGIVGHSTGELLCAYADSCFSAEQTVLAAYHRGNSVENANLPQGQLAAVGLPWNEVEKMCPKDVYAVCDNADDSVTISGLKEPLENFVQTLKQRNIFVRMVNAHGYSFHCEHVLPVVPSLRKAMNELITDPKPRSERWISSSYPKSEWEKPECKIASGEYFVHNLTSRVLFKDAVKMIPSDAMIIEIGPHFLLQPLMKRNVGSKAVYLGLMKRNDESSIKFFLDSLGQMYNEGVNPKIERLYPPVKFPVARGTPMISNLIHWNHSETFNVPKYIPKSSVFSREFNFMRTDDYILDHKIDGKVLFPATGYIYLVWETLALNKHKNFEEVPIVVERFKIHKPTVITQNLRMKFSVNILDTSGRFEIHEKNSVVASGRIYECKNVPFKEGPPKYTINKQSISGREIYDQFRRIGYEYGPSFQSLLEVSIEGTSGLVQWKNKWIPFLDALMLFFAFEKNEDKLFLPTGALYFKIDPNVLRNTVQANNSSGETEQNAALSVPVIYNKKTRTCRSVGVEITDLTVVQAARRQRNEIRIMEEYKFVPYENMYEISEESFRQVHNYCNTCNELIVEIGKHLRKSIKQYTFSVESKEHFKINTTNDIAESRLLENMLKSILDGLNVLKTCKDEIFASYSQSMGKDMLNNALVNEDTVRILLDIIYENTFTKLSVIEINMEFPIILKLALEIVGKYNYMQFKTSILITPKIDEVDQLLDKEEIQVFSEDRLDSIIKSPEESKLDIAMGSFMCGPLSNLKTLLQTLTSVIKKNGFILLFYKSKVNSGELFLSSLCGEEFQVHSESTIEKILQEENLVILSKVADPLGSCVYLLRFPCLIEPQKILLIKDSDYKWVESVKKEIFEKKSGAVWLVAEHSRINGIVGMVKCLIREPSGQRIRCIFISPTEAEKDPPHFSMENPFYARLFTNDLVMNVWKNGSWGSFRHTEIRKAKLPRLVDHSYMKCQSYGDLSSFQWMESSIKYMEWKKENLVHVYYSALNFRDVMLASGKLPTEFLEKTPGDARDNQIGFEYSGRQDGTGRRVCGISTAAFATSVLADPTSCIEVPDNWTLEEAATIPIAYSTCYYALIVKAKLQKGDSILIHSGTGGVGQAAINIALSLDCEIFTTVGTKDKKEYLKHTFPQIKEENIGCSRNTSFEEMILERTNGRGVDVVLNSLADDKFHASLRCVARNGSFAEIGKFDIVLDHEIGLNIFDKNIAFFGLDLKKLFAPYMKGKQLANKIMDLLREGVKNGVVKPLDRTVFDKSFAEDAFRYMTKGTHVGKVLLKLRDEEMNLVTMPEYLKLPAIPETFFYYYKVYIIIGGLGGFGMEVAKWIAERGGRNIILTSRYGARTPYHYFCLKRWQEQGLNVQVSTLNVVNRDEAEKLLKEASCIGPVGGIFNSALVLKDSFMNNQSEEKFQEVCDPKAVATKNLDELSRKLCPSLDHFICFSSVSSGRGNAGQTNYGFANFLMERICEMRKREGLPGLAIQWGVIGEVGLVHRQMGEDALIAGFAAQSLHSCLETLDAFCQQEFPVVTSYVSSQQVNAPEGEFTSQIAKSLGIDTLLLEGPSKTLENVGLDSFAKAEVKHIIDVYTDMNISYEQMQDITLEDVRKLLRSLRDKNCETSFLFASENVKLPPVLRYKEPLIVIENDLPGDPIFLVNIGNADVNNFHSLAVELQRPAFALVSTDDEPCTSVKSLASWYLKIIHEKRNGPFHLVGYSLGGSVAFEMALQSVKSDTNMKTVTFLSGSDDLIKTLSKDDAERIDPEIMALCRFVEQFISSDTPKLKNELSKEGSQEKRIQIVISYLTNSSSHVVDKNELSEAIVCYLQKHKLVSTFIPSGKLSMDINIVESSAKMLANDVVTVQELFSQICCGKISIYREFFSKQLATKEDVGKVAEILRKYLME</sequence>
<evidence type="ECO:0000256" key="3">
    <source>
        <dbReference type="ARBA" id="ARBA00012480"/>
    </source>
</evidence>
<comment type="catalytic activity">
    <reaction evidence="42">
        <text>(2E)-hexenoyl-[ACP] + NADPH + H(+) = hexanoyl-[ACP] + NADP(+)</text>
        <dbReference type="Rhea" id="RHEA:41832"/>
        <dbReference type="Rhea" id="RHEA-COMP:9631"/>
        <dbReference type="Rhea" id="RHEA-COMP:9632"/>
        <dbReference type="ChEBI" id="CHEBI:15378"/>
        <dbReference type="ChEBI" id="CHEBI:57783"/>
        <dbReference type="ChEBI" id="CHEBI:58349"/>
        <dbReference type="ChEBI" id="CHEBI:78458"/>
        <dbReference type="ChEBI" id="CHEBI:78459"/>
    </reaction>
    <physiologicalReaction direction="left-to-right" evidence="42">
        <dbReference type="Rhea" id="RHEA:41833"/>
    </physiologicalReaction>
</comment>
<evidence type="ECO:0000256" key="29">
    <source>
        <dbReference type="ARBA" id="ARBA00023399"/>
    </source>
</evidence>
<comment type="catalytic activity">
    <reaction evidence="38">
        <text>tetradecanoyl-[ACP] + malonyl-[ACP] + H(+) = 3-oxohexadecanoyl-[ACP] + holo-[ACP] + CO2</text>
        <dbReference type="Rhea" id="RHEA:41900"/>
        <dbReference type="Rhea" id="RHEA-COMP:9623"/>
        <dbReference type="Rhea" id="RHEA-COMP:9648"/>
        <dbReference type="Rhea" id="RHEA-COMP:9649"/>
        <dbReference type="Rhea" id="RHEA-COMP:9685"/>
        <dbReference type="ChEBI" id="CHEBI:15378"/>
        <dbReference type="ChEBI" id="CHEBI:16526"/>
        <dbReference type="ChEBI" id="CHEBI:64479"/>
        <dbReference type="ChEBI" id="CHEBI:78449"/>
        <dbReference type="ChEBI" id="CHEBI:78477"/>
        <dbReference type="ChEBI" id="CHEBI:78478"/>
    </reaction>
    <physiologicalReaction direction="left-to-right" evidence="38">
        <dbReference type="Rhea" id="RHEA:41901"/>
    </physiologicalReaction>
</comment>
<keyword evidence="17" id="KW-0007">Acetylation</keyword>
<evidence type="ECO:0000256" key="19">
    <source>
        <dbReference type="ARBA" id="ARBA00023027"/>
    </source>
</evidence>
<dbReference type="InterPro" id="IPR020843">
    <property type="entry name" value="ER"/>
</dbReference>
<keyword evidence="16" id="KW-0663">Pyridoxal phosphate</keyword>
<dbReference type="InterPro" id="IPR050091">
    <property type="entry name" value="PKS_NRPS_Biosynth_Enz"/>
</dbReference>
<dbReference type="Pfam" id="PF00109">
    <property type="entry name" value="ketoacyl-synt"/>
    <property type="match status" value="1"/>
</dbReference>
<comment type="catalytic activity">
    <reaction evidence="47">
        <text>tetradecanoyl-[ACP] + H2O = tetradecanoate + holo-[ACP] + H(+)</text>
        <dbReference type="Rhea" id="RHEA:30123"/>
        <dbReference type="Rhea" id="RHEA-COMP:9648"/>
        <dbReference type="Rhea" id="RHEA-COMP:9685"/>
        <dbReference type="ChEBI" id="CHEBI:15377"/>
        <dbReference type="ChEBI" id="CHEBI:15378"/>
        <dbReference type="ChEBI" id="CHEBI:30807"/>
        <dbReference type="ChEBI" id="CHEBI:64479"/>
        <dbReference type="ChEBI" id="CHEBI:78477"/>
        <dbReference type="EC" id="3.1.2.14"/>
    </reaction>
    <physiologicalReaction direction="left-to-right" evidence="47">
        <dbReference type="Rhea" id="RHEA:30124"/>
    </physiologicalReaction>
</comment>
<feature type="region of interest" description="N-terminal hotdog fold" evidence="64">
    <location>
        <begin position="876"/>
        <end position="989"/>
    </location>
</feature>
<dbReference type="GO" id="GO:0004312">
    <property type="term" value="F:fatty acid synthase activity"/>
    <property type="evidence" value="ECO:0007669"/>
    <property type="project" value="UniProtKB-EC"/>
</dbReference>
<evidence type="ECO:0000259" key="66">
    <source>
        <dbReference type="PROSITE" id="PS52019"/>
    </source>
</evidence>
<dbReference type="InterPro" id="IPR016039">
    <property type="entry name" value="Thiolase-like"/>
</dbReference>
<dbReference type="PANTHER" id="PTHR43775:SF7">
    <property type="entry name" value="FATTY ACID SYNTHASE"/>
    <property type="match status" value="1"/>
</dbReference>
<dbReference type="InterPro" id="IPR016036">
    <property type="entry name" value="Malonyl_transacylase_ACP-bd"/>
</dbReference>
<comment type="catalytic activity">
    <reaction evidence="35">
        <text>hexanoyl-[ACP] + malonyl-[ACP] + H(+) = 3-oxooctanoyl-[ACP] + holo-[ACP] + CO2</text>
        <dbReference type="Rhea" id="RHEA:41836"/>
        <dbReference type="Rhea" id="RHEA-COMP:9623"/>
        <dbReference type="Rhea" id="RHEA-COMP:9632"/>
        <dbReference type="Rhea" id="RHEA-COMP:9633"/>
        <dbReference type="Rhea" id="RHEA-COMP:9685"/>
        <dbReference type="ChEBI" id="CHEBI:15378"/>
        <dbReference type="ChEBI" id="CHEBI:16526"/>
        <dbReference type="ChEBI" id="CHEBI:64479"/>
        <dbReference type="ChEBI" id="CHEBI:78449"/>
        <dbReference type="ChEBI" id="CHEBI:78459"/>
        <dbReference type="ChEBI" id="CHEBI:78460"/>
    </reaction>
    <physiologicalReaction direction="left-to-right" evidence="35">
        <dbReference type="Rhea" id="RHEA:41837"/>
    </physiologicalReaction>
</comment>
<evidence type="ECO:0000256" key="52">
    <source>
        <dbReference type="ARBA" id="ARBA00048691"/>
    </source>
</evidence>
<evidence type="ECO:0000256" key="62">
    <source>
        <dbReference type="ARBA" id="ARBA00049521"/>
    </source>
</evidence>
<evidence type="ECO:0000256" key="51">
    <source>
        <dbReference type="ARBA" id="ARBA00048650"/>
    </source>
</evidence>
<dbReference type="InterPro" id="IPR057326">
    <property type="entry name" value="KR_dom"/>
</dbReference>
<feature type="active site" description="Proton acceptor; for dehydratase activity" evidence="64">
    <location>
        <position position="908"/>
    </location>
</feature>
<dbReference type="PANTHER" id="PTHR43775">
    <property type="entry name" value="FATTY ACID SYNTHASE"/>
    <property type="match status" value="1"/>
</dbReference>
<dbReference type="Gene3D" id="3.10.129.110">
    <property type="entry name" value="Polyketide synthase dehydratase"/>
    <property type="match status" value="1"/>
</dbReference>
<dbReference type="InterPro" id="IPR018201">
    <property type="entry name" value="Ketoacyl_synth_AS"/>
</dbReference>
<dbReference type="InterPro" id="IPR032821">
    <property type="entry name" value="PKS_assoc"/>
</dbReference>
<dbReference type="Gene3D" id="3.40.50.720">
    <property type="entry name" value="NAD(P)-binding Rossmann-like Domain"/>
    <property type="match status" value="1"/>
</dbReference>
<evidence type="ECO:0000256" key="54">
    <source>
        <dbReference type="ARBA" id="ARBA00048935"/>
    </source>
</evidence>
<evidence type="ECO:0000256" key="42">
    <source>
        <dbReference type="ARBA" id="ARBA00047897"/>
    </source>
</evidence>
<comment type="catalytic activity">
    <reaction evidence="33">
        <text>acetyl-CoA + n malonyl-CoA + 2n NADPH + 2n H(+) = a long-chain fatty acid + (n+1) CoA + n CO2 + 2n NADP(+).</text>
        <dbReference type="EC" id="2.3.1.85"/>
    </reaction>
</comment>
<keyword evidence="21" id="KW-0275">Fatty acid biosynthesis</keyword>
<comment type="catalytic activity">
    <reaction evidence="34">
        <text>3-oxooctadecanoyl-[ACP] + NADPH + H(+) = (3R)-hydroxyoctadecanoyl-[ACP] + NADP(+)</text>
        <dbReference type="Rhea" id="RHEA:41920"/>
        <dbReference type="Rhea" id="RHEA-COMP:9653"/>
        <dbReference type="Rhea" id="RHEA-COMP:9654"/>
        <dbReference type="ChEBI" id="CHEBI:15378"/>
        <dbReference type="ChEBI" id="CHEBI:57783"/>
        <dbReference type="ChEBI" id="CHEBI:58349"/>
        <dbReference type="ChEBI" id="CHEBI:78487"/>
        <dbReference type="ChEBI" id="CHEBI:78488"/>
    </reaction>
    <physiologicalReaction direction="left-to-right" evidence="34">
        <dbReference type="Rhea" id="RHEA:41921"/>
    </physiologicalReaction>
</comment>
<keyword evidence="20" id="KW-0443">Lipid metabolism</keyword>
<keyword evidence="22" id="KW-0511">Multifunctional enzyme</keyword>
<evidence type="ECO:0000256" key="23">
    <source>
        <dbReference type="ARBA" id="ARBA00023332"/>
    </source>
</evidence>
<comment type="catalytic activity">
    <reaction evidence="46">
        <text>(2E)-dodecenoyl-[ACP] + NADPH + H(+) = dodecanoyl-[ACP] + NADP(+)</text>
        <dbReference type="Rhea" id="RHEA:41880"/>
        <dbReference type="Rhea" id="RHEA-COMP:9643"/>
        <dbReference type="Rhea" id="RHEA-COMP:9644"/>
        <dbReference type="ChEBI" id="CHEBI:15378"/>
        <dbReference type="ChEBI" id="CHEBI:57783"/>
        <dbReference type="ChEBI" id="CHEBI:58349"/>
        <dbReference type="ChEBI" id="CHEBI:65264"/>
        <dbReference type="ChEBI" id="CHEBI:78472"/>
    </reaction>
    <physiologicalReaction direction="left-to-right" evidence="46">
        <dbReference type="Rhea" id="RHEA:41881"/>
    </physiologicalReaction>
</comment>
<dbReference type="InterPro" id="IPR001227">
    <property type="entry name" value="Ac_transferase_dom_sf"/>
</dbReference>
<comment type="catalytic activity">
    <reaction evidence="53">
        <text>hexadecanoyl-[ACP] + H2O = hexadecanoate + holo-[ACP] + H(+)</text>
        <dbReference type="Rhea" id="RHEA:41932"/>
        <dbReference type="Rhea" id="RHEA-COMP:9652"/>
        <dbReference type="Rhea" id="RHEA-COMP:9685"/>
        <dbReference type="ChEBI" id="CHEBI:7896"/>
        <dbReference type="ChEBI" id="CHEBI:15377"/>
        <dbReference type="ChEBI" id="CHEBI:15378"/>
        <dbReference type="ChEBI" id="CHEBI:64479"/>
        <dbReference type="ChEBI" id="CHEBI:78483"/>
        <dbReference type="EC" id="3.1.2.14"/>
    </reaction>
    <physiologicalReaction direction="left-to-right" evidence="53">
        <dbReference type="Rhea" id="RHEA:41933"/>
    </physiologicalReaction>
</comment>
<evidence type="ECO:0000313" key="68">
    <source>
        <dbReference type="Proteomes" id="UP001497382"/>
    </source>
</evidence>
<comment type="catalytic activity">
    <reaction evidence="37">
        <text>3-oxodecanoyl-[ACP] + NADPH + H(+) = (3R)-hydroxydecanoyl-[ACP] + NADP(+)</text>
        <dbReference type="Rhea" id="RHEA:41856"/>
        <dbReference type="Rhea" id="RHEA-COMP:9637"/>
        <dbReference type="Rhea" id="RHEA-COMP:9638"/>
        <dbReference type="ChEBI" id="CHEBI:15378"/>
        <dbReference type="ChEBI" id="CHEBI:57783"/>
        <dbReference type="ChEBI" id="CHEBI:58349"/>
        <dbReference type="ChEBI" id="CHEBI:78464"/>
        <dbReference type="ChEBI" id="CHEBI:78466"/>
    </reaction>
    <physiologicalReaction direction="left-to-right" evidence="37">
        <dbReference type="Rhea" id="RHEA:41857"/>
    </physiologicalReaction>
</comment>
<comment type="catalytic activity">
    <reaction evidence="54">
        <text>3-oxotetradecanoyl-[ACP] + NADPH + H(+) = (3R)-hydroxytetradecanoyl-[ACP] + NADP(+)</text>
        <dbReference type="Rhea" id="RHEA:41888"/>
        <dbReference type="Rhea" id="RHEA-COMP:9645"/>
        <dbReference type="Rhea" id="RHEA-COMP:9646"/>
        <dbReference type="ChEBI" id="CHEBI:15378"/>
        <dbReference type="ChEBI" id="CHEBI:57783"/>
        <dbReference type="ChEBI" id="CHEBI:58349"/>
        <dbReference type="ChEBI" id="CHEBI:78473"/>
        <dbReference type="ChEBI" id="CHEBI:78474"/>
    </reaction>
    <physiologicalReaction direction="left-to-right" evidence="54">
        <dbReference type="Rhea" id="RHEA:41889"/>
    </physiologicalReaction>
</comment>
<comment type="catalytic activity">
    <reaction evidence="57">
        <text>(2E)-tetradecenoyl-[ACP] + NADPH + H(+) = tetradecanoyl-[ACP] + NADP(+)</text>
        <dbReference type="Rhea" id="RHEA:41896"/>
        <dbReference type="Rhea" id="RHEA-COMP:9647"/>
        <dbReference type="Rhea" id="RHEA-COMP:9648"/>
        <dbReference type="ChEBI" id="CHEBI:15378"/>
        <dbReference type="ChEBI" id="CHEBI:57783"/>
        <dbReference type="ChEBI" id="CHEBI:58349"/>
        <dbReference type="ChEBI" id="CHEBI:78475"/>
        <dbReference type="ChEBI" id="CHEBI:78477"/>
    </reaction>
    <physiologicalReaction direction="left-to-right" evidence="57">
        <dbReference type="Rhea" id="RHEA:41897"/>
    </physiologicalReaction>
</comment>
<feature type="region of interest" description="C-terminal hotdog fold" evidence="64">
    <location>
        <begin position="1004"/>
        <end position="1135"/>
    </location>
</feature>
<dbReference type="PROSITE" id="PS52004">
    <property type="entry name" value="KS3_2"/>
    <property type="match status" value="1"/>
</dbReference>
<comment type="catalytic activity">
    <reaction evidence="48">
        <text>(2E)-octenoyl-[ACP] + NADPH + H(+) = octanoyl-[ACP] + NADP(+)</text>
        <dbReference type="Rhea" id="RHEA:41848"/>
        <dbReference type="Rhea" id="RHEA-COMP:9635"/>
        <dbReference type="Rhea" id="RHEA-COMP:9636"/>
        <dbReference type="ChEBI" id="CHEBI:15378"/>
        <dbReference type="ChEBI" id="CHEBI:57783"/>
        <dbReference type="ChEBI" id="CHEBI:58349"/>
        <dbReference type="ChEBI" id="CHEBI:78462"/>
        <dbReference type="ChEBI" id="CHEBI:78463"/>
    </reaction>
    <physiologicalReaction direction="left-to-right" evidence="48">
        <dbReference type="Rhea" id="RHEA:41849"/>
    </physiologicalReaction>
</comment>
<comment type="catalytic activity">
    <reaction evidence="39">
        <text>(2E)-butenoyl-[ACP] + NADPH + H(+) = butanoyl-[ACP] + NADP(+)</text>
        <dbReference type="Rhea" id="RHEA:41812"/>
        <dbReference type="Rhea" id="RHEA-COMP:9627"/>
        <dbReference type="Rhea" id="RHEA-COMP:9628"/>
        <dbReference type="ChEBI" id="CHEBI:15378"/>
        <dbReference type="ChEBI" id="CHEBI:57783"/>
        <dbReference type="ChEBI" id="CHEBI:58349"/>
        <dbReference type="ChEBI" id="CHEBI:78453"/>
        <dbReference type="ChEBI" id="CHEBI:78454"/>
    </reaction>
    <physiologicalReaction direction="left-to-right" evidence="39">
        <dbReference type="Rhea" id="RHEA:41813"/>
    </physiologicalReaction>
</comment>
<keyword evidence="15" id="KW-0521">NADP</keyword>
<dbReference type="InterPro" id="IPR013968">
    <property type="entry name" value="PKS_KR"/>
</dbReference>
<dbReference type="CDD" id="cd08954">
    <property type="entry name" value="KR_1_FAS_SDR_x"/>
    <property type="match status" value="1"/>
</dbReference>
<evidence type="ECO:0000256" key="31">
    <source>
        <dbReference type="ARBA" id="ARBA00023402"/>
    </source>
</evidence>
<keyword evidence="18" id="KW-0560">Oxidoreductase</keyword>
<evidence type="ECO:0000256" key="32">
    <source>
        <dbReference type="ARBA" id="ARBA00023442"/>
    </source>
</evidence>
<evidence type="ECO:0000256" key="25">
    <source>
        <dbReference type="ARBA" id="ARBA00023373"/>
    </source>
</evidence>
<evidence type="ECO:0000256" key="64">
    <source>
        <dbReference type="PROSITE-ProRule" id="PRU01363"/>
    </source>
</evidence>
<dbReference type="Pfam" id="PF02801">
    <property type="entry name" value="Ketoacyl-synt_C"/>
    <property type="match status" value="1"/>
</dbReference>
<comment type="catalytic activity">
    <reaction evidence="28">
        <text>(3R)-hydroxytetradecanoyl-[ACP] = (2E)-tetradecenoyl-[ACP] + H2O</text>
        <dbReference type="Rhea" id="RHEA:41892"/>
        <dbReference type="Rhea" id="RHEA-COMP:9646"/>
        <dbReference type="Rhea" id="RHEA-COMP:9647"/>
        <dbReference type="ChEBI" id="CHEBI:15377"/>
        <dbReference type="ChEBI" id="CHEBI:78474"/>
        <dbReference type="ChEBI" id="CHEBI:78475"/>
    </reaction>
    <physiologicalReaction direction="left-to-right" evidence="28">
        <dbReference type="Rhea" id="RHEA:41893"/>
    </physiologicalReaction>
</comment>
<keyword evidence="13" id="KW-0378">Hydrolase</keyword>
<dbReference type="EC" id="3.1.2.14" evidence="3"/>
<dbReference type="Pfam" id="PF16197">
    <property type="entry name" value="KAsynt_C_assoc"/>
    <property type="match status" value="1"/>
</dbReference>
<organism evidence="67 68">
    <name type="scientific">Larinioides sclopetarius</name>
    <dbReference type="NCBI Taxonomy" id="280406"/>
    <lineage>
        <taxon>Eukaryota</taxon>
        <taxon>Metazoa</taxon>
        <taxon>Ecdysozoa</taxon>
        <taxon>Arthropoda</taxon>
        <taxon>Chelicerata</taxon>
        <taxon>Arachnida</taxon>
        <taxon>Araneae</taxon>
        <taxon>Araneomorphae</taxon>
        <taxon>Entelegynae</taxon>
        <taxon>Araneoidea</taxon>
        <taxon>Araneidae</taxon>
        <taxon>Larinioides</taxon>
    </lineage>
</organism>
<evidence type="ECO:0000256" key="16">
    <source>
        <dbReference type="ARBA" id="ARBA00022898"/>
    </source>
</evidence>
<dbReference type="InterPro" id="IPR001031">
    <property type="entry name" value="Thioesterase"/>
</dbReference>
<comment type="catalytic activity">
    <reaction evidence="24">
        <text>(3R)-hydroxydodecanoyl-[ACP] = (2E)-dodecenoyl-[ACP] + H2O</text>
        <dbReference type="Rhea" id="RHEA:41876"/>
        <dbReference type="Rhea" id="RHEA-COMP:9642"/>
        <dbReference type="Rhea" id="RHEA-COMP:9643"/>
        <dbReference type="ChEBI" id="CHEBI:15377"/>
        <dbReference type="ChEBI" id="CHEBI:78470"/>
        <dbReference type="ChEBI" id="CHEBI:78472"/>
    </reaction>
    <physiologicalReaction direction="left-to-right" evidence="24">
        <dbReference type="Rhea" id="RHEA:41877"/>
    </physiologicalReaction>
</comment>
<dbReference type="InterPro" id="IPR029058">
    <property type="entry name" value="AB_hydrolase_fold"/>
</dbReference>
<evidence type="ECO:0000256" key="55">
    <source>
        <dbReference type="ARBA" id="ARBA00049019"/>
    </source>
</evidence>
<reference evidence="67 68" key="1">
    <citation type="submission" date="2024-04" db="EMBL/GenBank/DDBJ databases">
        <authorList>
            <person name="Rising A."/>
            <person name="Reimegard J."/>
            <person name="Sonavane S."/>
            <person name="Akerstrom W."/>
            <person name="Nylinder S."/>
            <person name="Hedman E."/>
            <person name="Kallberg Y."/>
        </authorList>
    </citation>
    <scope>NUCLEOTIDE SEQUENCE [LARGE SCALE GENOMIC DNA]</scope>
</reference>
<keyword evidence="10" id="KW-0597">Phosphoprotein</keyword>
<comment type="caution">
    <text evidence="67">The sequence shown here is derived from an EMBL/GenBank/DDBJ whole genome shotgun (WGS) entry which is preliminary data.</text>
</comment>
<evidence type="ECO:0000256" key="24">
    <source>
        <dbReference type="ARBA" id="ARBA00023351"/>
    </source>
</evidence>
<evidence type="ECO:0000256" key="38">
    <source>
        <dbReference type="ARBA" id="ARBA00047451"/>
    </source>
</evidence>
<keyword evidence="9" id="KW-0444">Lipid biosynthesis</keyword>
<dbReference type="SUPFAM" id="SSF50129">
    <property type="entry name" value="GroES-like"/>
    <property type="match status" value="1"/>
</dbReference>
<evidence type="ECO:0000256" key="20">
    <source>
        <dbReference type="ARBA" id="ARBA00023098"/>
    </source>
</evidence>
<evidence type="ECO:0000256" key="30">
    <source>
        <dbReference type="ARBA" id="ARBA00023401"/>
    </source>
</evidence>
<dbReference type="InterPro" id="IPR014030">
    <property type="entry name" value="Ketoacyl_synth_N"/>
</dbReference>
<comment type="catalytic activity">
    <reaction evidence="49">
        <text>a fatty acyl-[ACP] + malonyl-[ACP] + H(+) = a 3-oxoacyl-[ACP] + holo-[ACP] + CO2</text>
        <dbReference type="Rhea" id="RHEA:22836"/>
        <dbReference type="Rhea" id="RHEA-COMP:9623"/>
        <dbReference type="Rhea" id="RHEA-COMP:9685"/>
        <dbReference type="Rhea" id="RHEA-COMP:9916"/>
        <dbReference type="Rhea" id="RHEA-COMP:14125"/>
        <dbReference type="ChEBI" id="CHEBI:15378"/>
        <dbReference type="ChEBI" id="CHEBI:16526"/>
        <dbReference type="ChEBI" id="CHEBI:64479"/>
        <dbReference type="ChEBI" id="CHEBI:78449"/>
        <dbReference type="ChEBI" id="CHEBI:78776"/>
        <dbReference type="ChEBI" id="CHEBI:138651"/>
        <dbReference type="EC" id="2.3.1.41"/>
    </reaction>
    <physiologicalReaction direction="left-to-right" evidence="49">
        <dbReference type="Rhea" id="RHEA:22837"/>
    </physiologicalReaction>
</comment>
<dbReference type="InterPro" id="IPR016035">
    <property type="entry name" value="Acyl_Trfase/lysoPLipase"/>
</dbReference>
<evidence type="ECO:0000259" key="65">
    <source>
        <dbReference type="PROSITE" id="PS52004"/>
    </source>
</evidence>
<dbReference type="PROSITE" id="PS00606">
    <property type="entry name" value="KS3_1"/>
    <property type="match status" value="1"/>
</dbReference>
<evidence type="ECO:0000256" key="9">
    <source>
        <dbReference type="ARBA" id="ARBA00022516"/>
    </source>
</evidence>
<dbReference type="PROSITE" id="PS52019">
    <property type="entry name" value="PKS_MFAS_DH"/>
    <property type="match status" value="1"/>
</dbReference>
<comment type="pathway">
    <text evidence="1">Lipid metabolism.</text>
</comment>
<comment type="catalytic activity">
    <reaction evidence="61">
        <text>butanoyl-[ACP] + malonyl-[ACP] + H(+) = 3-oxohexanoyl-[ACP] + holo-[ACP] + CO2</text>
        <dbReference type="Rhea" id="RHEA:41820"/>
        <dbReference type="Rhea" id="RHEA-COMP:9623"/>
        <dbReference type="Rhea" id="RHEA-COMP:9628"/>
        <dbReference type="Rhea" id="RHEA-COMP:9629"/>
        <dbReference type="Rhea" id="RHEA-COMP:9685"/>
        <dbReference type="ChEBI" id="CHEBI:15378"/>
        <dbReference type="ChEBI" id="CHEBI:16526"/>
        <dbReference type="ChEBI" id="CHEBI:64479"/>
        <dbReference type="ChEBI" id="CHEBI:78449"/>
        <dbReference type="ChEBI" id="CHEBI:78454"/>
        <dbReference type="ChEBI" id="CHEBI:78456"/>
    </reaction>
    <physiologicalReaction direction="left-to-right" evidence="61">
        <dbReference type="Rhea" id="RHEA:41821"/>
    </physiologicalReaction>
</comment>
<comment type="catalytic activity">
    <reaction evidence="55">
        <text>(2E)-octadecenoyl-[ACP] + NADPH + H(+) = octadecanoyl-[ACP] + NADP(+)</text>
        <dbReference type="Rhea" id="RHEA:41928"/>
        <dbReference type="Rhea" id="RHEA-COMP:9655"/>
        <dbReference type="Rhea" id="RHEA-COMP:9656"/>
        <dbReference type="ChEBI" id="CHEBI:15378"/>
        <dbReference type="ChEBI" id="CHEBI:57783"/>
        <dbReference type="ChEBI" id="CHEBI:58349"/>
        <dbReference type="ChEBI" id="CHEBI:78489"/>
        <dbReference type="ChEBI" id="CHEBI:78495"/>
    </reaction>
    <physiologicalReaction direction="left-to-right" evidence="55">
        <dbReference type="Rhea" id="RHEA:41929"/>
    </physiologicalReaction>
</comment>
<protein>
    <recommendedName>
        <fullName evidence="7">Fatty acid synthase</fullName>
        <ecNumber evidence="5">1.1.1.100</ecNumber>
        <ecNumber evidence="2">1.3.1.39</ecNumber>
        <ecNumber evidence="6">2.3.1.41</ecNumber>
        <ecNumber evidence="4">2.3.1.85</ecNumber>
        <ecNumber evidence="3">3.1.2.14</ecNumber>
    </recommendedName>
</protein>
<evidence type="ECO:0000256" key="33">
    <source>
        <dbReference type="ARBA" id="ARBA00044883"/>
    </source>
</evidence>
<dbReference type="EC" id="1.3.1.39" evidence="2"/>
<dbReference type="CDD" id="cd00833">
    <property type="entry name" value="PKS"/>
    <property type="match status" value="1"/>
</dbReference>
<dbReference type="EC" id="2.3.1.85" evidence="4"/>
<dbReference type="EC" id="1.1.1.100" evidence="5"/>
<evidence type="ECO:0000256" key="61">
    <source>
        <dbReference type="ARBA" id="ARBA00049449"/>
    </source>
</evidence>
<dbReference type="GO" id="GO:0004315">
    <property type="term" value="F:3-oxoacyl-[acyl-carrier-protein] synthase activity"/>
    <property type="evidence" value="ECO:0007669"/>
    <property type="project" value="UniProtKB-EC"/>
</dbReference>
<dbReference type="Pfam" id="PF00698">
    <property type="entry name" value="Acyl_transf_1"/>
    <property type="match status" value="1"/>
</dbReference>
<dbReference type="SMART" id="SM00822">
    <property type="entry name" value="PKS_KR"/>
    <property type="match status" value="1"/>
</dbReference>
<name>A0AAV2B2I0_9ARAC</name>
<evidence type="ECO:0000256" key="59">
    <source>
        <dbReference type="ARBA" id="ARBA00049414"/>
    </source>
</evidence>
<comment type="function">
    <text evidence="32">Fatty acid synthetase is a multifunctional enzyme that catalyzes the de novo biosynthesis of long-chain saturated fatty acids starting from acetyl-CoA and malonyl-CoA in the presence of NADPH. This multifunctional protein contains 7 catalytic activities and a site for the binding of the prosthetic group 4'-phosphopantetheine of the acyl carrier protein ([ACP]) domain.</text>
</comment>
<evidence type="ECO:0000256" key="7">
    <source>
        <dbReference type="ARBA" id="ARBA00018769"/>
    </source>
</evidence>
<comment type="catalytic activity">
    <reaction evidence="60">
        <text>3-oxooctanoyl-[ACP] + NADPH + H(+) = (3R)-hydroxyoctanoyl-[ACP] + NADP(+)</text>
        <dbReference type="Rhea" id="RHEA:41840"/>
        <dbReference type="Rhea" id="RHEA-COMP:9633"/>
        <dbReference type="Rhea" id="RHEA-COMP:9634"/>
        <dbReference type="ChEBI" id="CHEBI:15378"/>
        <dbReference type="ChEBI" id="CHEBI:57783"/>
        <dbReference type="ChEBI" id="CHEBI:58349"/>
        <dbReference type="ChEBI" id="CHEBI:78460"/>
        <dbReference type="ChEBI" id="CHEBI:78461"/>
    </reaction>
    <physiologicalReaction direction="left-to-right" evidence="60">
        <dbReference type="Rhea" id="RHEA:41841"/>
    </physiologicalReaction>
</comment>
<dbReference type="InterPro" id="IPR029063">
    <property type="entry name" value="SAM-dependent_MTases_sf"/>
</dbReference>
<comment type="catalytic activity">
    <reaction evidence="27">
        <text>a (3R)-hydroxyacyl-[ACP] = a (2E)-enoyl-[ACP] + H2O</text>
        <dbReference type="Rhea" id="RHEA:13097"/>
        <dbReference type="Rhea" id="RHEA-COMP:9925"/>
        <dbReference type="Rhea" id="RHEA-COMP:9945"/>
        <dbReference type="ChEBI" id="CHEBI:15377"/>
        <dbReference type="ChEBI" id="CHEBI:78784"/>
        <dbReference type="ChEBI" id="CHEBI:78827"/>
        <dbReference type="EC" id="4.2.1.59"/>
    </reaction>
    <physiologicalReaction direction="left-to-right" evidence="27">
        <dbReference type="Rhea" id="RHEA:13098"/>
    </physiologicalReaction>
</comment>
<keyword evidence="68" id="KW-1185">Reference proteome</keyword>
<dbReference type="GO" id="GO:0141148">
    <property type="term" value="F:enoyl-[acyl-carrier-protein] reductase (NADPH) activity"/>
    <property type="evidence" value="ECO:0007669"/>
    <property type="project" value="UniProtKB-EC"/>
</dbReference>
<comment type="catalytic activity">
    <reaction evidence="29">
        <text>(3R)-hydroxyoctadecanoyl-[ACP] = (2E)-octadecenoyl-[ACP] + H2O</text>
        <dbReference type="Rhea" id="RHEA:41924"/>
        <dbReference type="Rhea" id="RHEA-COMP:9654"/>
        <dbReference type="Rhea" id="RHEA-COMP:9655"/>
        <dbReference type="ChEBI" id="CHEBI:15377"/>
        <dbReference type="ChEBI" id="CHEBI:78488"/>
        <dbReference type="ChEBI" id="CHEBI:78489"/>
    </reaction>
    <physiologicalReaction direction="left-to-right" evidence="29">
        <dbReference type="Rhea" id="RHEA:41925"/>
    </physiologicalReaction>
</comment>
<evidence type="ECO:0000256" key="18">
    <source>
        <dbReference type="ARBA" id="ARBA00023002"/>
    </source>
</evidence>
<comment type="catalytic activity">
    <reaction evidence="36">
        <text>a (3R)-hydroxyacyl-[ACP] + NADP(+) = a 3-oxoacyl-[ACP] + NADPH + H(+)</text>
        <dbReference type="Rhea" id="RHEA:17397"/>
        <dbReference type="Rhea" id="RHEA-COMP:9916"/>
        <dbReference type="Rhea" id="RHEA-COMP:9945"/>
        <dbReference type="ChEBI" id="CHEBI:15378"/>
        <dbReference type="ChEBI" id="CHEBI:57783"/>
        <dbReference type="ChEBI" id="CHEBI:58349"/>
        <dbReference type="ChEBI" id="CHEBI:78776"/>
        <dbReference type="ChEBI" id="CHEBI:78827"/>
        <dbReference type="EC" id="1.1.1.100"/>
    </reaction>
    <physiologicalReaction direction="right-to-left" evidence="36">
        <dbReference type="Rhea" id="RHEA:17399"/>
    </physiologicalReaction>
</comment>
<dbReference type="EMBL" id="CAXIEN010000264">
    <property type="protein sequence ID" value="CAL1290423.1"/>
    <property type="molecule type" value="Genomic_DNA"/>
</dbReference>
<dbReference type="InterPro" id="IPR014043">
    <property type="entry name" value="Acyl_transferase_dom"/>
</dbReference>
<evidence type="ECO:0000256" key="14">
    <source>
        <dbReference type="ARBA" id="ARBA00022832"/>
    </source>
</evidence>
<evidence type="ECO:0000256" key="5">
    <source>
        <dbReference type="ARBA" id="ARBA00012948"/>
    </source>
</evidence>
<comment type="catalytic activity">
    <reaction evidence="25">
        <text>(3R)-hydroxyhexanoyl-[ACP] = (2E)-hexenoyl-[ACP] + H2O</text>
        <dbReference type="Rhea" id="RHEA:41828"/>
        <dbReference type="Rhea" id="RHEA-COMP:9630"/>
        <dbReference type="Rhea" id="RHEA-COMP:9631"/>
        <dbReference type="ChEBI" id="CHEBI:15377"/>
        <dbReference type="ChEBI" id="CHEBI:78457"/>
        <dbReference type="ChEBI" id="CHEBI:78458"/>
    </reaction>
    <physiologicalReaction direction="left-to-right" evidence="25">
        <dbReference type="Rhea" id="RHEA:41829"/>
    </physiologicalReaction>
</comment>
<dbReference type="FunFam" id="3.40.50.720:FF:000209">
    <property type="entry name" value="Polyketide synthase Pks12"/>
    <property type="match status" value="1"/>
</dbReference>
<dbReference type="InterPro" id="IPR049391">
    <property type="entry name" value="FAS_pseudo-KR"/>
</dbReference>
<dbReference type="EC" id="2.3.1.41" evidence="6"/>
<evidence type="ECO:0000256" key="57">
    <source>
        <dbReference type="ARBA" id="ARBA00049171"/>
    </source>
</evidence>
<keyword evidence="8" id="KW-0596">Phosphopantetheine</keyword>
<comment type="catalytic activity">
    <reaction evidence="26">
        <text>(3R)-hydroxydecanoyl-[ACP] = (2E)-decenoyl-[ACP] + H2O</text>
        <dbReference type="Rhea" id="RHEA:41860"/>
        <dbReference type="Rhea" id="RHEA-COMP:9638"/>
        <dbReference type="Rhea" id="RHEA-COMP:9639"/>
        <dbReference type="ChEBI" id="CHEBI:15377"/>
        <dbReference type="ChEBI" id="CHEBI:78466"/>
        <dbReference type="ChEBI" id="CHEBI:78467"/>
    </reaction>
    <physiologicalReaction direction="left-to-right" evidence="26">
        <dbReference type="Rhea" id="RHEA:41861"/>
    </physiologicalReaction>
</comment>
<gene>
    <name evidence="67" type="ORF">LARSCL_LOCUS16482</name>
</gene>
<evidence type="ECO:0000256" key="49">
    <source>
        <dbReference type="ARBA" id="ARBA00048506"/>
    </source>
</evidence>
<evidence type="ECO:0000256" key="8">
    <source>
        <dbReference type="ARBA" id="ARBA00022450"/>
    </source>
</evidence>
<evidence type="ECO:0000256" key="6">
    <source>
        <dbReference type="ARBA" id="ARBA00013191"/>
    </source>
</evidence>
<evidence type="ECO:0000256" key="39">
    <source>
        <dbReference type="ARBA" id="ARBA00047500"/>
    </source>
</evidence>
<evidence type="ECO:0000256" key="28">
    <source>
        <dbReference type="ARBA" id="ARBA00023398"/>
    </source>
</evidence>
<dbReference type="Pfam" id="PF21149">
    <property type="entry name" value="FAS_pseudo-KR"/>
    <property type="match status" value="1"/>
</dbReference>
<dbReference type="SMART" id="SM00825">
    <property type="entry name" value="PKS_KS"/>
    <property type="match status" value="1"/>
</dbReference>
<comment type="catalytic activity">
    <reaction evidence="56">
        <text>decanoyl-[ACP] + malonyl-[ACP] + H(+) = 3-oxododecanoyl-[ACP] + holo-[ACP] + CO2</text>
        <dbReference type="Rhea" id="RHEA:41868"/>
        <dbReference type="Rhea" id="RHEA-COMP:9623"/>
        <dbReference type="Rhea" id="RHEA-COMP:9640"/>
        <dbReference type="Rhea" id="RHEA-COMP:9641"/>
        <dbReference type="Rhea" id="RHEA-COMP:9685"/>
        <dbReference type="ChEBI" id="CHEBI:15378"/>
        <dbReference type="ChEBI" id="CHEBI:16526"/>
        <dbReference type="ChEBI" id="CHEBI:64479"/>
        <dbReference type="ChEBI" id="CHEBI:78449"/>
        <dbReference type="ChEBI" id="CHEBI:78468"/>
        <dbReference type="ChEBI" id="CHEBI:78469"/>
    </reaction>
    <physiologicalReaction direction="left-to-right" evidence="56">
        <dbReference type="Rhea" id="RHEA:41869"/>
    </physiologicalReaction>
</comment>
<evidence type="ECO:0000256" key="46">
    <source>
        <dbReference type="ARBA" id="ARBA00048281"/>
    </source>
</evidence>
<evidence type="ECO:0000313" key="67">
    <source>
        <dbReference type="EMBL" id="CAL1290423.1"/>
    </source>
</evidence>
<comment type="catalytic activity">
    <reaction evidence="23">
        <text>(3R)-hydroxyoctanoyl-[ACP] = (2E)-octenoyl-[ACP] + H2O</text>
        <dbReference type="Rhea" id="RHEA:41844"/>
        <dbReference type="Rhea" id="RHEA-COMP:9634"/>
        <dbReference type="Rhea" id="RHEA-COMP:9635"/>
        <dbReference type="ChEBI" id="CHEBI:15377"/>
        <dbReference type="ChEBI" id="CHEBI:78461"/>
        <dbReference type="ChEBI" id="CHEBI:78462"/>
    </reaction>
    <physiologicalReaction direction="left-to-right" evidence="23">
        <dbReference type="Rhea" id="RHEA:41845"/>
    </physiologicalReaction>
</comment>